<name>A0ACC2GWI4_DALPE</name>
<sequence length="89" mass="10294">MFVASFKCTPGAIRMKQQMLEPAWDTCVLRSSRRRTRKPSYRGYFFPEIKISPQTEPNPSGHQSVLNSLKILDVEELEDMKYVQEADLA</sequence>
<evidence type="ECO:0000313" key="1">
    <source>
        <dbReference type="EMBL" id="KAJ8007765.1"/>
    </source>
</evidence>
<dbReference type="Proteomes" id="UP001157502">
    <property type="component" value="Chromosome 8"/>
</dbReference>
<protein>
    <submittedName>
        <fullName evidence="1">Uncharacterized protein</fullName>
    </submittedName>
</protein>
<evidence type="ECO:0000313" key="2">
    <source>
        <dbReference type="Proteomes" id="UP001157502"/>
    </source>
</evidence>
<gene>
    <name evidence="1" type="ORF">DPEC_G00097600</name>
</gene>
<accession>A0ACC2GWI4</accession>
<proteinExistence type="predicted"/>
<reference evidence="1" key="1">
    <citation type="submission" date="2021-05" db="EMBL/GenBank/DDBJ databases">
        <authorList>
            <person name="Pan Q."/>
            <person name="Jouanno E."/>
            <person name="Zahm M."/>
            <person name="Klopp C."/>
            <person name="Cabau C."/>
            <person name="Louis A."/>
            <person name="Berthelot C."/>
            <person name="Parey E."/>
            <person name="Roest Crollius H."/>
            <person name="Montfort J."/>
            <person name="Robinson-Rechavi M."/>
            <person name="Bouchez O."/>
            <person name="Lampietro C."/>
            <person name="Lopez Roques C."/>
            <person name="Donnadieu C."/>
            <person name="Postlethwait J."/>
            <person name="Bobe J."/>
            <person name="Dillon D."/>
            <person name="Chandos A."/>
            <person name="von Hippel F."/>
            <person name="Guiguen Y."/>
        </authorList>
    </citation>
    <scope>NUCLEOTIDE SEQUENCE</scope>
    <source>
        <strain evidence="1">YG-Jan2019</strain>
    </source>
</reference>
<keyword evidence="2" id="KW-1185">Reference proteome</keyword>
<organism evidence="1 2">
    <name type="scientific">Dallia pectoralis</name>
    <name type="common">Alaska blackfish</name>
    <dbReference type="NCBI Taxonomy" id="75939"/>
    <lineage>
        <taxon>Eukaryota</taxon>
        <taxon>Metazoa</taxon>
        <taxon>Chordata</taxon>
        <taxon>Craniata</taxon>
        <taxon>Vertebrata</taxon>
        <taxon>Euteleostomi</taxon>
        <taxon>Actinopterygii</taxon>
        <taxon>Neopterygii</taxon>
        <taxon>Teleostei</taxon>
        <taxon>Protacanthopterygii</taxon>
        <taxon>Esociformes</taxon>
        <taxon>Umbridae</taxon>
        <taxon>Dallia</taxon>
    </lineage>
</organism>
<dbReference type="EMBL" id="CM055735">
    <property type="protein sequence ID" value="KAJ8007765.1"/>
    <property type="molecule type" value="Genomic_DNA"/>
</dbReference>
<comment type="caution">
    <text evidence="1">The sequence shown here is derived from an EMBL/GenBank/DDBJ whole genome shotgun (WGS) entry which is preliminary data.</text>
</comment>